<dbReference type="Pfam" id="PF08282">
    <property type="entry name" value="Hydrolase_3"/>
    <property type="match status" value="1"/>
</dbReference>
<dbReference type="SUPFAM" id="SSF56784">
    <property type="entry name" value="HAD-like"/>
    <property type="match status" value="1"/>
</dbReference>
<protein>
    <submittedName>
        <fullName evidence="1">Phosphatase YbhA</fullName>
        <ecNumber evidence="1">3.1.3.-</ecNumber>
    </submittedName>
</protein>
<reference evidence="1 2" key="1">
    <citation type="submission" date="2018-12" db="EMBL/GenBank/DDBJ databases">
        <authorList>
            <consortium name="Pathogen Informatics"/>
        </authorList>
    </citation>
    <scope>NUCLEOTIDE SEQUENCE [LARGE SCALE GENOMIC DNA]</scope>
    <source>
        <strain evidence="1 2">NCTC8284</strain>
    </source>
</reference>
<dbReference type="GO" id="GO:0000287">
    <property type="term" value="F:magnesium ion binding"/>
    <property type="evidence" value="ECO:0007669"/>
    <property type="project" value="TreeGrafter"/>
</dbReference>
<proteinExistence type="predicted"/>
<evidence type="ECO:0000313" key="2">
    <source>
        <dbReference type="Proteomes" id="UP000278733"/>
    </source>
</evidence>
<name>A0A3S4U191_9PAST</name>
<dbReference type="InterPro" id="IPR036412">
    <property type="entry name" value="HAD-like_sf"/>
</dbReference>
<dbReference type="Gene3D" id="3.40.50.1000">
    <property type="entry name" value="HAD superfamily/HAD-like"/>
    <property type="match status" value="1"/>
</dbReference>
<dbReference type="InterPro" id="IPR023214">
    <property type="entry name" value="HAD_sf"/>
</dbReference>
<dbReference type="EMBL" id="LR134405">
    <property type="protein sequence ID" value="VEH67481.1"/>
    <property type="molecule type" value="Genomic_DNA"/>
</dbReference>
<dbReference type="EC" id="3.1.3.-" evidence="1"/>
<keyword evidence="1" id="KW-0378">Hydrolase</keyword>
<dbReference type="PANTHER" id="PTHR10000">
    <property type="entry name" value="PHOSPHOSERINE PHOSPHATASE"/>
    <property type="match status" value="1"/>
</dbReference>
<accession>A0A3S4U191</accession>
<dbReference type="PANTHER" id="PTHR10000:SF8">
    <property type="entry name" value="HAD SUPERFAMILY HYDROLASE-LIKE, TYPE 3"/>
    <property type="match status" value="1"/>
</dbReference>
<dbReference type="AlphaFoldDB" id="A0A3S4U191"/>
<dbReference type="GO" id="GO:0005829">
    <property type="term" value="C:cytosol"/>
    <property type="evidence" value="ECO:0007669"/>
    <property type="project" value="TreeGrafter"/>
</dbReference>
<sequence length="44" mass="4697">MLENVGLGVAMGNAPEEIKQAAKRVTATNNEDGLALILEEIFPE</sequence>
<dbReference type="Proteomes" id="UP000278733">
    <property type="component" value="Chromosome"/>
</dbReference>
<dbReference type="KEGG" id="rpne:NCTC8284_02678"/>
<gene>
    <name evidence="1" type="primary">ybhA_2</name>
    <name evidence="1" type="ORF">NCTC8284_02678</name>
</gene>
<evidence type="ECO:0000313" key="1">
    <source>
        <dbReference type="EMBL" id="VEH67481.1"/>
    </source>
</evidence>
<organism evidence="1 2">
    <name type="scientific">Rodentibacter pneumotropicus</name>
    <dbReference type="NCBI Taxonomy" id="758"/>
    <lineage>
        <taxon>Bacteria</taxon>
        <taxon>Pseudomonadati</taxon>
        <taxon>Pseudomonadota</taxon>
        <taxon>Gammaproteobacteria</taxon>
        <taxon>Pasteurellales</taxon>
        <taxon>Pasteurellaceae</taxon>
        <taxon>Rodentibacter</taxon>
    </lineage>
</organism>
<dbReference type="GO" id="GO:0016791">
    <property type="term" value="F:phosphatase activity"/>
    <property type="evidence" value="ECO:0007669"/>
    <property type="project" value="UniProtKB-ARBA"/>
</dbReference>